<accession>M9UXS9</accession>
<name>M9UXS9_9CAUD</name>
<dbReference type="EMBL" id="KC801932">
    <property type="protein sequence ID" value="AGJ71541.1"/>
    <property type="molecule type" value="Genomic_DNA"/>
</dbReference>
<proteinExistence type="predicted"/>
<evidence type="ECO:0000313" key="1">
    <source>
        <dbReference type="EMBL" id="AGJ71541.1"/>
    </source>
</evidence>
<keyword evidence="2" id="KW-1185">Reference proteome</keyword>
<dbReference type="KEGG" id="vg:16204987"/>
<dbReference type="Proteomes" id="UP000012999">
    <property type="component" value="Segment"/>
</dbReference>
<evidence type="ECO:0000313" key="2">
    <source>
        <dbReference type="Proteomes" id="UP000012999"/>
    </source>
</evidence>
<protein>
    <submittedName>
        <fullName evidence="1">Uncharacterized protein</fullName>
    </submittedName>
</protein>
<reference evidence="1" key="1">
    <citation type="submission" date="2013-03" db="EMBL/GenBank/DDBJ databases">
        <authorList>
            <person name="Kushkina A.I."/>
            <person name="Tovkach F.I."/>
            <person name="Comeau A.M."/>
            <person name="Kostetskii I.E."/>
            <person name="Lisovskiy I."/>
            <person name="Ostapchuk A.M."/>
            <person name="Voychuk S.I."/>
            <person name="Gorb T.Y."/>
            <person name="Romanyuk L.V."/>
        </authorList>
    </citation>
    <scope>NUCLEOTIDE SEQUENCE [LARGE SCALE GENOMIC DNA]</scope>
</reference>
<dbReference type="RefSeq" id="YP_008060656.1">
    <property type="nucleotide sequence ID" value="NC_021344.2"/>
</dbReference>
<dbReference type="GeneID" id="16204987"/>
<organism evidence="1 2">
    <name type="scientific">Escherichia phage Lw1</name>
    <dbReference type="NCBI Taxonomy" id="1307804"/>
    <lineage>
        <taxon>Viruses</taxon>
        <taxon>Duplodnaviria</taxon>
        <taxon>Heunggongvirae</taxon>
        <taxon>Uroviricota</taxon>
        <taxon>Caudoviricetes</taxon>
        <taxon>Pantevenvirales</taxon>
        <taxon>Straboviridae</taxon>
        <taxon>Pseudotevenvirus</taxon>
        <taxon>Pseudotevenvirus lw1</taxon>
    </lineage>
</organism>
<gene>
    <name evidence="1" type="ORF">Lw1_gp133</name>
</gene>
<sequence>MTTIRLSLRLLDFKMKILTMTPIEKICCPRHGGSGDKFSCPFCR</sequence>